<comment type="caution">
    <text evidence="3">The sequence shown here is derived from an EMBL/GenBank/DDBJ whole genome shotgun (WGS) entry which is preliminary data.</text>
</comment>
<protein>
    <submittedName>
        <fullName evidence="3">CPBP family intramembrane glutamic endopeptidase</fullName>
        <ecNumber evidence="3">3.4.-.-</ecNumber>
    </submittedName>
</protein>
<organism evidence="3 4">
    <name type="scientific">Luethyella okanaganae</name>
    <dbReference type="NCBI Taxonomy" id="69372"/>
    <lineage>
        <taxon>Bacteria</taxon>
        <taxon>Bacillati</taxon>
        <taxon>Actinomycetota</taxon>
        <taxon>Actinomycetes</taxon>
        <taxon>Micrococcales</taxon>
        <taxon>Microbacteriaceae</taxon>
        <taxon>Luethyella</taxon>
    </lineage>
</organism>
<keyword evidence="1" id="KW-0472">Membrane</keyword>
<evidence type="ECO:0000313" key="4">
    <source>
        <dbReference type="Proteomes" id="UP001596306"/>
    </source>
</evidence>
<feature type="transmembrane region" description="Helical" evidence="1">
    <location>
        <begin position="95"/>
        <end position="120"/>
    </location>
</feature>
<accession>A0ABW1VH37</accession>
<reference evidence="4" key="1">
    <citation type="journal article" date="2019" name="Int. J. Syst. Evol. Microbiol.">
        <title>The Global Catalogue of Microorganisms (GCM) 10K type strain sequencing project: providing services to taxonomists for standard genome sequencing and annotation.</title>
        <authorList>
            <consortium name="The Broad Institute Genomics Platform"/>
            <consortium name="The Broad Institute Genome Sequencing Center for Infectious Disease"/>
            <person name="Wu L."/>
            <person name="Ma J."/>
        </authorList>
    </citation>
    <scope>NUCLEOTIDE SEQUENCE [LARGE SCALE GENOMIC DNA]</scope>
    <source>
        <strain evidence="4">CCUG 43304</strain>
    </source>
</reference>
<keyword evidence="1" id="KW-1133">Transmembrane helix</keyword>
<dbReference type="EMBL" id="JBHSTP010000002">
    <property type="protein sequence ID" value="MFC6356400.1"/>
    <property type="molecule type" value="Genomic_DNA"/>
</dbReference>
<name>A0ABW1VH37_9MICO</name>
<dbReference type="Pfam" id="PF02517">
    <property type="entry name" value="Rce1-like"/>
    <property type="match status" value="1"/>
</dbReference>
<feature type="transmembrane region" description="Helical" evidence="1">
    <location>
        <begin position="58"/>
        <end position="83"/>
    </location>
</feature>
<dbReference type="Proteomes" id="UP001596306">
    <property type="component" value="Unassembled WGS sequence"/>
</dbReference>
<keyword evidence="4" id="KW-1185">Reference proteome</keyword>
<keyword evidence="1" id="KW-0812">Transmembrane</keyword>
<dbReference type="RefSeq" id="WP_386730760.1">
    <property type="nucleotide sequence ID" value="NZ_JBHSTP010000002.1"/>
</dbReference>
<evidence type="ECO:0000313" key="3">
    <source>
        <dbReference type="EMBL" id="MFC6356400.1"/>
    </source>
</evidence>
<evidence type="ECO:0000259" key="2">
    <source>
        <dbReference type="Pfam" id="PF02517"/>
    </source>
</evidence>
<proteinExistence type="predicted"/>
<keyword evidence="3" id="KW-0378">Hydrolase</keyword>
<dbReference type="GO" id="GO:0016787">
    <property type="term" value="F:hydrolase activity"/>
    <property type="evidence" value="ECO:0007669"/>
    <property type="project" value="UniProtKB-KW"/>
</dbReference>
<feature type="transmembrane region" description="Helical" evidence="1">
    <location>
        <begin position="153"/>
        <end position="175"/>
    </location>
</feature>
<evidence type="ECO:0000256" key="1">
    <source>
        <dbReference type="SAM" id="Phobius"/>
    </source>
</evidence>
<gene>
    <name evidence="3" type="ORF">ACFQB0_09800</name>
</gene>
<feature type="transmembrane region" description="Helical" evidence="1">
    <location>
        <begin position="126"/>
        <end position="146"/>
    </location>
</feature>
<dbReference type="InterPro" id="IPR003675">
    <property type="entry name" value="Rce1/LyrA-like_dom"/>
</dbReference>
<sequence>MLAIANRELLARHWRAFLAVLGRSIGIVLLGMILLLIVTDVVGAALRPFVSNIPETSAAPVASLGFGVLLFASFGPIATALIEDFTFRHTLLMKFPVWGNLAAATLLTLVNAILFGAIHINNFGGQWILTLSFAAAGLLMNLIYLWTRNIWHVLLLHAANNFIIGGPLTLLFVYATGGTIG</sequence>
<feature type="domain" description="CAAX prenyl protease 2/Lysostaphin resistance protein A-like" evidence="2">
    <location>
        <begin position="69"/>
        <end position="163"/>
    </location>
</feature>
<feature type="transmembrane region" description="Helical" evidence="1">
    <location>
        <begin position="16"/>
        <end position="38"/>
    </location>
</feature>
<dbReference type="EC" id="3.4.-.-" evidence="3"/>